<dbReference type="Pfam" id="PF04749">
    <property type="entry name" value="PLAC8"/>
    <property type="match status" value="1"/>
</dbReference>
<dbReference type="InterPro" id="IPR006461">
    <property type="entry name" value="PLAC_motif_containing"/>
</dbReference>
<dbReference type="RefSeq" id="XP_002671231.1">
    <property type="nucleotide sequence ID" value="XM_002671185.1"/>
</dbReference>
<dbReference type="AlphaFoldDB" id="D2VXD2"/>
<feature type="region of interest" description="Disordered" evidence="1">
    <location>
        <begin position="77"/>
        <end position="100"/>
    </location>
</feature>
<evidence type="ECO:0000313" key="3">
    <source>
        <dbReference type="Proteomes" id="UP000006671"/>
    </source>
</evidence>
<dbReference type="OrthoDB" id="1045822at2759"/>
<feature type="region of interest" description="Disordered" evidence="1">
    <location>
        <begin position="1"/>
        <end position="28"/>
    </location>
</feature>
<evidence type="ECO:0000256" key="1">
    <source>
        <dbReference type="SAM" id="MobiDB-lite"/>
    </source>
</evidence>
<sequence>MSAVIYHDDEDNSTLSSSSSFKSKQQQVVEPILSPNKLKYKKKEWSSGLFSSGELSVKTNSKSETKYFVIQNNVEYDDEDDEESQHQNVDYDDSQDSDSDNFTETDKFFTPKLQSQKELNCKIYPARDFNETCYTCCCLPCANADALKYVKNNQSSWWCTCCISCCFPTIMSTIVRNITRKLYGIQQGNACTDCCVGTFCSCCSSAQVLREIRCRGPPKPIQMI</sequence>
<dbReference type="KEGG" id="ngr:NAEGRDRAFT_73704"/>
<name>D2VXD2_NAEGR</name>
<dbReference type="EMBL" id="GG738907">
    <property type="protein sequence ID" value="EFC38487.1"/>
    <property type="molecule type" value="Genomic_DNA"/>
</dbReference>
<dbReference type="OMA" id="PTIMSTI"/>
<proteinExistence type="predicted"/>
<protein>
    <submittedName>
        <fullName evidence="2">Predicted protein</fullName>
    </submittedName>
</protein>
<dbReference type="InParanoid" id="D2VXD2"/>
<feature type="compositionally biased region" description="Acidic residues" evidence="1">
    <location>
        <begin position="90"/>
        <end position="100"/>
    </location>
</feature>
<feature type="compositionally biased region" description="Low complexity" evidence="1">
    <location>
        <begin position="16"/>
        <end position="27"/>
    </location>
</feature>
<reference evidence="2 3" key="1">
    <citation type="journal article" date="2010" name="Cell">
        <title>The genome of Naegleria gruberi illuminates early eukaryotic versatility.</title>
        <authorList>
            <person name="Fritz-Laylin L.K."/>
            <person name="Prochnik S.E."/>
            <person name="Ginger M.L."/>
            <person name="Dacks J.B."/>
            <person name="Carpenter M.L."/>
            <person name="Field M.C."/>
            <person name="Kuo A."/>
            <person name="Paredez A."/>
            <person name="Chapman J."/>
            <person name="Pham J."/>
            <person name="Shu S."/>
            <person name="Neupane R."/>
            <person name="Cipriano M."/>
            <person name="Mancuso J."/>
            <person name="Tu H."/>
            <person name="Salamov A."/>
            <person name="Lindquist E."/>
            <person name="Shapiro H."/>
            <person name="Lucas S."/>
            <person name="Grigoriev I.V."/>
            <person name="Cande W.Z."/>
            <person name="Fulton C."/>
            <person name="Rokhsar D.S."/>
            <person name="Dawson S.C."/>
        </authorList>
    </citation>
    <scope>NUCLEOTIDE SEQUENCE [LARGE SCALE GENOMIC DNA]</scope>
    <source>
        <strain evidence="2 3">NEG-M</strain>
    </source>
</reference>
<keyword evidence="3" id="KW-1185">Reference proteome</keyword>
<accession>D2VXD2</accession>
<dbReference type="GeneID" id="8858331"/>
<organism evidence="3">
    <name type="scientific">Naegleria gruberi</name>
    <name type="common">Amoeba</name>
    <dbReference type="NCBI Taxonomy" id="5762"/>
    <lineage>
        <taxon>Eukaryota</taxon>
        <taxon>Discoba</taxon>
        <taxon>Heterolobosea</taxon>
        <taxon>Tetramitia</taxon>
        <taxon>Eutetramitia</taxon>
        <taxon>Vahlkampfiidae</taxon>
        <taxon>Naegleria</taxon>
    </lineage>
</organism>
<evidence type="ECO:0000313" key="2">
    <source>
        <dbReference type="EMBL" id="EFC38487.1"/>
    </source>
</evidence>
<dbReference type="Proteomes" id="UP000006671">
    <property type="component" value="Unassembled WGS sequence"/>
</dbReference>
<dbReference type="VEuPathDB" id="AmoebaDB:NAEGRDRAFT_73704"/>
<gene>
    <name evidence="2" type="ORF">NAEGRDRAFT_73704</name>
</gene>